<organism evidence="6 7">
    <name type="scientific">Haloactinomyces albus</name>
    <dbReference type="NCBI Taxonomy" id="1352928"/>
    <lineage>
        <taxon>Bacteria</taxon>
        <taxon>Bacillati</taxon>
        <taxon>Actinomycetota</taxon>
        <taxon>Actinomycetes</taxon>
        <taxon>Actinopolysporales</taxon>
        <taxon>Actinopolysporaceae</taxon>
        <taxon>Haloactinomyces</taxon>
    </lineage>
</organism>
<dbReference type="PANTHER" id="PTHR30154:SF34">
    <property type="entry name" value="TRANSCRIPTIONAL REGULATOR AZLB"/>
    <property type="match status" value="1"/>
</dbReference>
<keyword evidence="7" id="KW-1185">Reference proteome</keyword>
<dbReference type="RefSeq" id="WP_310267604.1">
    <property type="nucleotide sequence ID" value="NZ_JAVDXW010000001.1"/>
</dbReference>
<evidence type="ECO:0000313" key="7">
    <source>
        <dbReference type="Proteomes" id="UP001180845"/>
    </source>
</evidence>
<dbReference type="GO" id="GO:0043200">
    <property type="term" value="P:response to amino acid"/>
    <property type="evidence" value="ECO:0007669"/>
    <property type="project" value="TreeGrafter"/>
</dbReference>
<dbReference type="EMBL" id="JAVDXW010000001">
    <property type="protein sequence ID" value="MDR7299840.1"/>
    <property type="molecule type" value="Genomic_DNA"/>
</dbReference>
<evidence type="ECO:0000256" key="3">
    <source>
        <dbReference type="ARBA" id="ARBA00023163"/>
    </source>
</evidence>
<keyword evidence="2 6" id="KW-0238">DNA-binding</keyword>
<dbReference type="AlphaFoldDB" id="A0AAE3Z9N4"/>
<dbReference type="Pfam" id="PF01037">
    <property type="entry name" value="AsnC_trans_reg"/>
    <property type="match status" value="1"/>
</dbReference>
<evidence type="ECO:0000259" key="4">
    <source>
        <dbReference type="Pfam" id="PF01037"/>
    </source>
</evidence>
<sequence length="333" mass="37423">MDETDLALVHALQLQPRVTWARLARILDVDASTLTRRWARLSRQGLAWFSCYPSNTKDWTGHAWEAGALVEVECLPGWRQAVMDHLMRRAAVWNIDATSGRRDLMLTMRAPSIADLDNDVVTSIATIDGIRATRTHFFRSVIREGSSWRLNALSPQQQRELTPASAREGRARPNTRDLELLKILGPDARLPASAVAEQLGCSVSTASRWLERLVDSKFTSIRCDVAHYIAGWRVAATLWLDVPQQDLRTVAAAIARLPQIRLCATIGSEANLVAQVWLHRLEDLDQFETLLATQFSGTRVLDRWITPRFAKRLGHIIGHDGRQTGFVSFFATP</sequence>
<dbReference type="SUPFAM" id="SSF54909">
    <property type="entry name" value="Dimeric alpha+beta barrel"/>
    <property type="match status" value="2"/>
</dbReference>
<dbReference type="Gene3D" id="3.30.70.920">
    <property type="match status" value="1"/>
</dbReference>
<name>A0AAE3Z9N4_9ACTN</name>
<dbReference type="InterPro" id="IPR000485">
    <property type="entry name" value="AsnC-type_HTH_dom"/>
</dbReference>
<dbReference type="InterPro" id="IPR019888">
    <property type="entry name" value="Tscrpt_reg_AsnC-like"/>
</dbReference>
<dbReference type="InterPro" id="IPR011008">
    <property type="entry name" value="Dimeric_a/b-barrel"/>
</dbReference>
<gene>
    <name evidence="6" type="ORF">JOF55_000021</name>
</gene>
<dbReference type="PANTHER" id="PTHR30154">
    <property type="entry name" value="LEUCINE-RESPONSIVE REGULATORY PROTEIN"/>
    <property type="match status" value="1"/>
</dbReference>
<dbReference type="GO" id="GO:0043565">
    <property type="term" value="F:sequence-specific DNA binding"/>
    <property type="evidence" value="ECO:0007669"/>
    <property type="project" value="InterPro"/>
</dbReference>
<proteinExistence type="predicted"/>
<evidence type="ECO:0000256" key="1">
    <source>
        <dbReference type="ARBA" id="ARBA00023015"/>
    </source>
</evidence>
<feature type="domain" description="Transcription regulator AsnC/Lrp ligand binding" evidence="4">
    <location>
        <begin position="70"/>
        <end position="137"/>
    </location>
</feature>
<evidence type="ECO:0000259" key="5">
    <source>
        <dbReference type="Pfam" id="PF13404"/>
    </source>
</evidence>
<keyword evidence="1" id="KW-0805">Transcription regulation</keyword>
<dbReference type="SUPFAM" id="SSF46785">
    <property type="entry name" value="Winged helix' DNA-binding domain"/>
    <property type="match status" value="1"/>
</dbReference>
<protein>
    <submittedName>
        <fullName evidence="6">DNA-binding Lrp family transcriptional regulator</fullName>
    </submittedName>
</protein>
<accession>A0AAE3Z9N4</accession>
<dbReference type="Proteomes" id="UP001180845">
    <property type="component" value="Unassembled WGS sequence"/>
</dbReference>
<feature type="domain" description="HTH asnC-type" evidence="5">
    <location>
        <begin position="1"/>
        <end position="41"/>
    </location>
</feature>
<dbReference type="Gene3D" id="1.10.10.10">
    <property type="entry name" value="Winged helix-like DNA-binding domain superfamily/Winged helix DNA-binding domain"/>
    <property type="match status" value="2"/>
</dbReference>
<dbReference type="Pfam" id="PF13404">
    <property type="entry name" value="HTH_AsnC-type"/>
    <property type="match status" value="1"/>
</dbReference>
<reference evidence="6" key="1">
    <citation type="submission" date="2023-07" db="EMBL/GenBank/DDBJ databases">
        <title>Sequencing the genomes of 1000 actinobacteria strains.</title>
        <authorList>
            <person name="Klenk H.-P."/>
        </authorList>
    </citation>
    <scope>NUCLEOTIDE SEQUENCE</scope>
    <source>
        <strain evidence="6">DSM 45977</strain>
    </source>
</reference>
<evidence type="ECO:0000256" key="2">
    <source>
        <dbReference type="ARBA" id="ARBA00023125"/>
    </source>
</evidence>
<evidence type="ECO:0000313" key="6">
    <source>
        <dbReference type="EMBL" id="MDR7299840.1"/>
    </source>
</evidence>
<dbReference type="InterPro" id="IPR036390">
    <property type="entry name" value="WH_DNA-bd_sf"/>
</dbReference>
<dbReference type="GO" id="GO:0005829">
    <property type="term" value="C:cytosol"/>
    <property type="evidence" value="ECO:0007669"/>
    <property type="project" value="TreeGrafter"/>
</dbReference>
<dbReference type="InterPro" id="IPR036388">
    <property type="entry name" value="WH-like_DNA-bd_sf"/>
</dbReference>
<keyword evidence="3" id="KW-0804">Transcription</keyword>
<comment type="caution">
    <text evidence="6">The sequence shown here is derived from an EMBL/GenBank/DDBJ whole genome shotgun (WGS) entry which is preliminary data.</text>
</comment>
<dbReference type="SMART" id="SM00344">
    <property type="entry name" value="HTH_ASNC"/>
    <property type="match status" value="1"/>
</dbReference>
<dbReference type="InterPro" id="IPR019887">
    <property type="entry name" value="Tscrpt_reg_AsnC/Lrp_C"/>
</dbReference>